<proteinExistence type="predicted"/>
<dbReference type="AlphaFoldDB" id="A0A7S3IQ03"/>
<organism evidence="1">
    <name type="scientific">Strombidium inclinatum</name>
    <dbReference type="NCBI Taxonomy" id="197538"/>
    <lineage>
        <taxon>Eukaryota</taxon>
        <taxon>Sar</taxon>
        <taxon>Alveolata</taxon>
        <taxon>Ciliophora</taxon>
        <taxon>Intramacronucleata</taxon>
        <taxon>Spirotrichea</taxon>
        <taxon>Oligotrichia</taxon>
        <taxon>Strombidiidae</taxon>
        <taxon>Strombidium</taxon>
    </lineage>
</organism>
<gene>
    <name evidence="1" type="ORF">SINC0208_LOCUS8863</name>
</gene>
<reference evidence="1" key="1">
    <citation type="submission" date="2021-01" db="EMBL/GenBank/DDBJ databases">
        <authorList>
            <person name="Corre E."/>
            <person name="Pelletier E."/>
            <person name="Niang G."/>
            <person name="Scheremetjew M."/>
            <person name="Finn R."/>
            <person name="Kale V."/>
            <person name="Holt S."/>
            <person name="Cochrane G."/>
            <person name="Meng A."/>
            <person name="Brown T."/>
            <person name="Cohen L."/>
        </authorList>
    </citation>
    <scope>NUCLEOTIDE SEQUENCE</scope>
    <source>
        <strain evidence="1">S3</strain>
    </source>
</reference>
<sequence length="160" mass="18007">MNIKVARDHTLHAEFEGIIKWTSDLYAPKRRKRMNIVPMETPNRKVVAPPPFMYHPELYPELAKFNPEPSNFVVPVSKKAHVRNPVDLKASVVAQPSISTGFVDASKLFSRQQAIAKGYMNLASKKQNTSRMHASTEQMAVVAKQKLGLNFKDVSVVYAD</sequence>
<evidence type="ECO:0000313" key="1">
    <source>
        <dbReference type="EMBL" id="CAE0328236.1"/>
    </source>
</evidence>
<protein>
    <submittedName>
        <fullName evidence="1">Uncharacterized protein</fullName>
    </submittedName>
</protein>
<accession>A0A7S3IQ03</accession>
<name>A0A7S3IQ03_9SPIT</name>
<dbReference type="EMBL" id="HBIH01022168">
    <property type="protein sequence ID" value="CAE0328236.1"/>
    <property type="molecule type" value="Transcribed_RNA"/>
</dbReference>